<accession>A0A5J9SK98</accession>
<proteinExistence type="predicted"/>
<evidence type="ECO:0000313" key="1">
    <source>
        <dbReference type="EMBL" id="TVT99302.1"/>
    </source>
</evidence>
<dbReference type="AlphaFoldDB" id="A0A5J9SK98"/>
<sequence length="85" mass="9642">MPLKGCCTPRKSMKISSNVSYRHRAMIIWANASKSVWVPKISLYPNENGMKRLFSRKPWMSASLSQRSGPEGVLWVGGCFHFHST</sequence>
<name>A0A5J9SK98_9POAL</name>
<organism evidence="1 2">
    <name type="scientific">Eragrostis curvula</name>
    <name type="common">weeping love grass</name>
    <dbReference type="NCBI Taxonomy" id="38414"/>
    <lineage>
        <taxon>Eukaryota</taxon>
        <taxon>Viridiplantae</taxon>
        <taxon>Streptophyta</taxon>
        <taxon>Embryophyta</taxon>
        <taxon>Tracheophyta</taxon>
        <taxon>Spermatophyta</taxon>
        <taxon>Magnoliopsida</taxon>
        <taxon>Liliopsida</taxon>
        <taxon>Poales</taxon>
        <taxon>Poaceae</taxon>
        <taxon>PACMAD clade</taxon>
        <taxon>Chloridoideae</taxon>
        <taxon>Eragrostideae</taxon>
        <taxon>Eragrostidinae</taxon>
        <taxon>Eragrostis</taxon>
    </lineage>
</organism>
<dbReference type="Proteomes" id="UP000324897">
    <property type="component" value="Unassembled WGS sequence"/>
</dbReference>
<gene>
    <name evidence="1" type="ORF">EJB05_55301</name>
</gene>
<dbReference type="EMBL" id="RWGY01000732">
    <property type="protein sequence ID" value="TVT99302.1"/>
    <property type="molecule type" value="Genomic_DNA"/>
</dbReference>
<protein>
    <submittedName>
        <fullName evidence="1">Uncharacterized protein</fullName>
    </submittedName>
</protein>
<dbReference type="Gramene" id="TVT99302">
    <property type="protein sequence ID" value="TVT99302"/>
    <property type="gene ID" value="EJB05_55301"/>
</dbReference>
<comment type="caution">
    <text evidence="1">The sequence shown here is derived from an EMBL/GenBank/DDBJ whole genome shotgun (WGS) entry which is preliminary data.</text>
</comment>
<evidence type="ECO:0000313" key="2">
    <source>
        <dbReference type="Proteomes" id="UP000324897"/>
    </source>
</evidence>
<feature type="non-terminal residue" evidence="1">
    <location>
        <position position="1"/>
    </location>
</feature>
<keyword evidence="2" id="KW-1185">Reference proteome</keyword>
<reference evidence="1 2" key="1">
    <citation type="journal article" date="2019" name="Sci. Rep.">
        <title>A high-quality genome of Eragrostis curvula grass provides insights into Poaceae evolution and supports new strategies to enhance forage quality.</title>
        <authorList>
            <person name="Carballo J."/>
            <person name="Santos B.A.C.M."/>
            <person name="Zappacosta D."/>
            <person name="Garbus I."/>
            <person name="Selva J.P."/>
            <person name="Gallo C.A."/>
            <person name="Diaz A."/>
            <person name="Albertini E."/>
            <person name="Caccamo M."/>
            <person name="Echenique V."/>
        </authorList>
    </citation>
    <scope>NUCLEOTIDE SEQUENCE [LARGE SCALE GENOMIC DNA]</scope>
    <source>
        <strain evidence="2">cv. Victoria</strain>
        <tissue evidence="1">Leaf</tissue>
    </source>
</reference>